<dbReference type="PANTHER" id="PTHR43686">
    <property type="entry name" value="SULFURTRANSFERASE-RELATED"/>
    <property type="match status" value="1"/>
</dbReference>
<protein>
    <submittedName>
        <fullName evidence="2">Aminotransferase class V-fold PLP-dependent enzyme</fullName>
    </submittedName>
</protein>
<keyword evidence="3" id="KW-1185">Reference proteome</keyword>
<dbReference type="Proteomes" id="UP000743001">
    <property type="component" value="Unassembled WGS sequence"/>
</dbReference>
<evidence type="ECO:0000313" key="3">
    <source>
        <dbReference type="Proteomes" id="UP000743001"/>
    </source>
</evidence>
<dbReference type="GO" id="GO:0008483">
    <property type="term" value="F:transaminase activity"/>
    <property type="evidence" value="ECO:0007669"/>
    <property type="project" value="UniProtKB-KW"/>
</dbReference>
<reference evidence="2 3" key="1">
    <citation type="submission" date="2021-06" db="EMBL/GenBank/DDBJ databases">
        <authorList>
            <person name="Sun Q."/>
            <person name="Li D."/>
        </authorList>
    </citation>
    <scope>NUCLEOTIDE SEQUENCE [LARGE SCALE GENOMIC DNA]</scope>
    <source>
        <strain evidence="2 3">MSJ-6</strain>
    </source>
</reference>
<dbReference type="PANTHER" id="PTHR43686:SF1">
    <property type="entry name" value="AMINOTRAN_5 DOMAIN-CONTAINING PROTEIN"/>
    <property type="match status" value="1"/>
</dbReference>
<dbReference type="EMBL" id="JAHLQJ010000002">
    <property type="protein sequence ID" value="MBU5670732.1"/>
    <property type="molecule type" value="Genomic_DNA"/>
</dbReference>
<keyword evidence="2" id="KW-0032">Aminotransferase</keyword>
<feature type="domain" description="Aminotransferase class V" evidence="1">
    <location>
        <begin position="35"/>
        <end position="442"/>
    </location>
</feature>
<dbReference type="Pfam" id="PF00266">
    <property type="entry name" value="Aminotran_5"/>
    <property type="match status" value="1"/>
</dbReference>
<gene>
    <name evidence="2" type="ORF">KQJ23_02700</name>
</gene>
<accession>A0ABS6FKM1</accession>
<keyword evidence="2" id="KW-0808">Transferase</keyword>
<dbReference type="InterPro" id="IPR000192">
    <property type="entry name" value="Aminotrans_V_dom"/>
</dbReference>
<name>A0ABS6FKM1_9BACL</name>
<sequence length="499" mass="55172">MFGGQDMNDFTHYRENIVGHRHRFNSPYGPQQLLYADWAASGRLYEPIEAILLRDFGPYAANTHSQSNISGGTMTLAYEEAKRIIKQHVHAGEHDIILFAGTGMTGAVNKLQRLLGLKLPAPLHSIIPVSQRPVIFITHMEHHSNQISWSETIGDVICLPPASDGNVDPSCLERLAGQYAGRPLIGAFTACSNVTGFETPYTELAEILHRYGGLCFIDFSASAPYTTIDMHPVESPLGWLDGIVFSPHKFLGGPGTSGVLVMNARLLHQGWVPDHPGGGTVLWTDPWGGWIYNSHAESREDGGTPGVMQAIRAALCIRLKEEMGIPLIQERERKLTSLLLRQLSAIPEVTILGGEERRRLGIVSFLTQSVPYALMVKLLNDRFGIQVRGGCSCAGTYGHYLLGIGPEPSKQMAEAILCGDLTGKPGWVRVSIHPTMTEQEIAYIVYAIHTCIRYCSSWKRDYAVDVQSGEWHHRNESAAIKAELHSWFDLSRLTQRLEG</sequence>
<comment type="caution">
    <text evidence="2">The sequence shown here is derived from an EMBL/GenBank/DDBJ whole genome shotgun (WGS) entry which is preliminary data.</text>
</comment>
<evidence type="ECO:0000259" key="1">
    <source>
        <dbReference type="Pfam" id="PF00266"/>
    </source>
</evidence>
<organism evidence="2 3">
    <name type="scientific">Paenibacillus brevis</name>
    <dbReference type="NCBI Taxonomy" id="2841508"/>
    <lineage>
        <taxon>Bacteria</taxon>
        <taxon>Bacillati</taxon>
        <taxon>Bacillota</taxon>
        <taxon>Bacilli</taxon>
        <taxon>Bacillales</taxon>
        <taxon>Paenibacillaceae</taxon>
        <taxon>Paenibacillus</taxon>
    </lineage>
</organism>
<proteinExistence type="predicted"/>
<evidence type="ECO:0000313" key="2">
    <source>
        <dbReference type="EMBL" id="MBU5670732.1"/>
    </source>
</evidence>